<evidence type="ECO:0000256" key="2">
    <source>
        <dbReference type="SAM" id="MobiDB-lite"/>
    </source>
</evidence>
<feature type="region of interest" description="Disordered" evidence="2">
    <location>
        <begin position="182"/>
        <end position="227"/>
    </location>
</feature>
<dbReference type="GeneID" id="43675388"/>
<protein>
    <submittedName>
        <fullName evidence="4">Ubiquitin-conjugating enzyme/RWD-like protein</fullName>
    </submittedName>
</protein>
<dbReference type="SMART" id="SM00212">
    <property type="entry name" value="UBCc"/>
    <property type="match status" value="1"/>
</dbReference>
<feature type="domain" description="UBC core" evidence="3">
    <location>
        <begin position="3"/>
        <end position="154"/>
    </location>
</feature>
<dbReference type="Gene3D" id="3.10.110.10">
    <property type="entry name" value="Ubiquitin Conjugating Enzyme"/>
    <property type="match status" value="1"/>
</dbReference>
<evidence type="ECO:0000256" key="1">
    <source>
        <dbReference type="ARBA" id="ARBA00022786"/>
    </source>
</evidence>
<evidence type="ECO:0000313" key="5">
    <source>
        <dbReference type="Proteomes" id="UP000325579"/>
    </source>
</evidence>
<dbReference type="RefSeq" id="XP_031944127.1">
    <property type="nucleotide sequence ID" value="XM_032090697.1"/>
</dbReference>
<dbReference type="PROSITE" id="PS50127">
    <property type="entry name" value="UBC_2"/>
    <property type="match status" value="1"/>
</dbReference>
<evidence type="ECO:0000259" key="3">
    <source>
        <dbReference type="PROSITE" id="PS50127"/>
    </source>
</evidence>
<dbReference type="CDD" id="cd23799">
    <property type="entry name" value="UBCc_UBE2J"/>
    <property type="match status" value="1"/>
</dbReference>
<dbReference type="Pfam" id="PF00179">
    <property type="entry name" value="UQ_con"/>
    <property type="match status" value="1"/>
</dbReference>
<dbReference type="FunFam" id="3.10.110.10:FF:000093">
    <property type="entry name" value="Ubiquitin conjugating enzyme (UbcF), putative"/>
    <property type="match status" value="1"/>
</dbReference>
<dbReference type="PANTHER" id="PTHR24067">
    <property type="entry name" value="UBIQUITIN-CONJUGATING ENZYME E2"/>
    <property type="match status" value="1"/>
</dbReference>
<proteinExistence type="predicted"/>
<dbReference type="AlphaFoldDB" id="A0A5N7DMT8"/>
<dbReference type="SUPFAM" id="SSF54495">
    <property type="entry name" value="UBC-like"/>
    <property type="match status" value="1"/>
</dbReference>
<reference evidence="4 5" key="1">
    <citation type="submission" date="2019-04" db="EMBL/GenBank/DDBJ databases">
        <authorList>
            <consortium name="DOE Joint Genome Institute"/>
            <person name="Mondo S."/>
            <person name="Kjaerbolling I."/>
            <person name="Vesth T."/>
            <person name="Frisvad J.C."/>
            <person name="Nybo J.L."/>
            <person name="Theobald S."/>
            <person name="Kildgaard S."/>
            <person name="Isbrandt T."/>
            <person name="Kuo A."/>
            <person name="Sato A."/>
            <person name="Lyhne E.K."/>
            <person name="Kogle M.E."/>
            <person name="Wiebenga A."/>
            <person name="Kun R.S."/>
            <person name="Lubbers R.J."/>
            <person name="Makela M.R."/>
            <person name="Barry K."/>
            <person name="Chovatia M."/>
            <person name="Clum A."/>
            <person name="Daum C."/>
            <person name="Haridas S."/>
            <person name="He G."/>
            <person name="LaButti K."/>
            <person name="Lipzen A."/>
            <person name="Riley R."/>
            <person name="Salamov A."/>
            <person name="Simmons B.A."/>
            <person name="Magnuson J.K."/>
            <person name="Henrissat B."/>
            <person name="Mortensen U.H."/>
            <person name="Larsen T.O."/>
            <person name="Devries R.P."/>
            <person name="Grigoriev I.V."/>
            <person name="Machida M."/>
            <person name="Baker S.E."/>
            <person name="Andersen M.R."/>
            <person name="Cantor M.N."/>
            <person name="Hua S.X."/>
        </authorList>
    </citation>
    <scope>NUCLEOTIDE SEQUENCE [LARGE SCALE GENOMIC DNA]</scope>
    <source>
        <strain evidence="4 5">CBS 119388</strain>
    </source>
</reference>
<dbReference type="InterPro" id="IPR050113">
    <property type="entry name" value="Ub_conjugating_enzyme"/>
</dbReference>
<dbReference type="InterPro" id="IPR000608">
    <property type="entry name" value="UBC"/>
</dbReference>
<dbReference type="Proteomes" id="UP000325579">
    <property type="component" value="Unassembled WGS sequence"/>
</dbReference>
<name>A0A5N7DMT8_9EURO</name>
<sequence>MSPSLRRLMKEAAELSASPSPHFHAQPVSDSNLYDWHFTIAGPPAPSPYASGIYHGRIVLPPTYPLRPPSFRFLTPTGRFEVNREICLSISGHHEETWQPAWGIRTALLAIRSFMDGDAKGQVGGLDVSEEVRRDYARRSGDWCCEVCGKSNEAILGEWRDYCKENGVEVGDMGDERVVPPAAKEEGERGDADVPQQKEQSEKIAQDEPVAVSQEPVQQPSAPEEGVQAVFTPPRPSTSMSTSAPAPDVQTHLAAAAPRQPVVPYPAQAVASQQSEDPWLDRAIIGVLVALVFMILRRMAYSEE</sequence>
<keyword evidence="1" id="KW-0833">Ubl conjugation pathway</keyword>
<accession>A0A5N7DMT8</accession>
<evidence type="ECO:0000313" key="4">
    <source>
        <dbReference type="EMBL" id="KAE8406808.1"/>
    </source>
</evidence>
<dbReference type="OrthoDB" id="1158011at2759"/>
<organism evidence="4 5">
    <name type="scientific">Aspergillus pseudonomiae</name>
    <dbReference type="NCBI Taxonomy" id="1506151"/>
    <lineage>
        <taxon>Eukaryota</taxon>
        <taxon>Fungi</taxon>
        <taxon>Dikarya</taxon>
        <taxon>Ascomycota</taxon>
        <taxon>Pezizomycotina</taxon>
        <taxon>Eurotiomycetes</taxon>
        <taxon>Eurotiomycetidae</taxon>
        <taxon>Eurotiales</taxon>
        <taxon>Aspergillaceae</taxon>
        <taxon>Aspergillus</taxon>
        <taxon>Aspergillus subgen. Circumdati</taxon>
    </lineage>
</organism>
<gene>
    <name evidence="4" type="ORF">BDV37DRAFT_45865</name>
</gene>
<feature type="compositionally biased region" description="Basic and acidic residues" evidence="2">
    <location>
        <begin position="182"/>
        <end position="192"/>
    </location>
</feature>
<accession>A0A5N6I938</accession>
<keyword evidence="5" id="KW-1185">Reference proteome</keyword>
<dbReference type="EMBL" id="ML736751">
    <property type="protein sequence ID" value="KAE8406808.1"/>
    <property type="molecule type" value="Genomic_DNA"/>
</dbReference>
<dbReference type="InterPro" id="IPR016135">
    <property type="entry name" value="UBQ-conjugating_enzyme/RWD"/>
</dbReference>